<dbReference type="InterPro" id="IPR029058">
    <property type="entry name" value="AB_hydrolase_fold"/>
</dbReference>
<dbReference type="SUPFAM" id="SSF53474">
    <property type="entry name" value="alpha/beta-Hydrolases"/>
    <property type="match status" value="1"/>
</dbReference>
<protein>
    <recommendedName>
        <fullName evidence="3">AB hydrolase-1 domain-containing protein</fullName>
    </recommendedName>
</protein>
<keyword evidence="2" id="KW-0378">Hydrolase</keyword>
<evidence type="ECO:0000256" key="1">
    <source>
        <dbReference type="ARBA" id="ARBA00008645"/>
    </source>
</evidence>
<evidence type="ECO:0000313" key="5">
    <source>
        <dbReference type="Proteomes" id="UP000002358"/>
    </source>
</evidence>
<dbReference type="InterPro" id="IPR050266">
    <property type="entry name" value="AB_hydrolase_sf"/>
</dbReference>
<dbReference type="PANTHER" id="PTHR43798:SF14">
    <property type="entry name" value="SERINE HYDROLASE-LIKE PROTEIN DDB_G0286239"/>
    <property type="match status" value="1"/>
</dbReference>
<reference evidence="4" key="1">
    <citation type="submission" date="2021-01" db="UniProtKB">
        <authorList>
            <consortium name="EnsemblMetazoa"/>
        </authorList>
    </citation>
    <scope>IDENTIFICATION</scope>
</reference>
<dbReference type="Proteomes" id="UP000002358">
    <property type="component" value="Chromosome 2"/>
</dbReference>
<keyword evidence="5" id="KW-1185">Reference proteome</keyword>
<proteinExistence type="inferred from homology"/>
<evidence type="ECO:0000313" key="4">
    <source>
        <dbReference type="EnsemblMetazoa" id="XP_001602079"/>
    </source>
</evidence>
<organism evidence="4 5">
    <name type="scientific">Nasonia vitripennis</name>
    <name type="common">Parasitic wasp</name>
    <dbReference type="NCBI Taxonomy" id="7425"/>
    <lineage>
        <taxon>Eukaryota</taxon>
        <taxon>Metazoa</taxon>
        <taxon>Ecdysozoa</taxon>
        <taxon>Arthropoda</taxon>
        <taxon>Hexapoda</taxon>
        <taxon>Insecta</taxon>
        <taxon>Pterygota</taxon>
        <taxon>Neoptera</taxon>
        <taxon>Endopterygota</taxon>
        <taxon>Hymenoptera</taxon>
        <taxon>Apocrita</taxon>
        <taxon>Proctotrupomorpha</taxon>
        <taxon>Chalcidoidea</taxon>
        <taxon>Pteromalidae</taxon>
        <taxon>Pteromalinae</taxon>
        <taxon>Nasonia</taxon>
    </lineage>
</organism>
<dbReference type="Pfam" id="PF00561">
    <property type="entry name" value="Abhydrolase_1"/>
    <property type="match status" value="1"/>
</dbReference>
<dbReference type="PANTHER" id="PTHR43798">
    <property type="entry name" value="MONOACYLGLYCEROL LIPASE"/>
    <property type="match status" value="1"/>
</dbReference>
<sequence>MTNPGKLTLNMPWGHIAAKTWGKPEDTRVLMVHGIMDNAGTFDRLVELLPQNLYYVCIDLPGHGLSSHFQPGVPLNYISYVLSIRYVLDELRWKNTYYIAHSLGAHLGLLFAIVYPERIRKLILIDGIIAKPIPNAKLISRIREEHDSAIQAYKLKNPRHYTKEDVMYALGNLRKCCLSTEAAKKTFDRSVTKVGDNAYCYNRDYRARISILPNFNKDQTLYLLSQLKVETLIFMATDTLPFVKYLKPDIIKVLKPKKNVNIIEIEGNHDVHNNYPHRVSGHISKFLGHIPSKL</sequence>
<dbReference type="GO" id="GO:0016020">
    <property type="term" value="C:membrane"/>
    <property type="evidence" value="ECO:0007669"/>
    <property type="project" value="TreeGrafter"/>
</dbReference>
<dbReference type="AlphaFoldDB" id="A0A7M7G3P0"/>
<feature type="domain" description="AB hydrolase-1" evidence="3">
    <location>
        <begin position="28"/>
        <end position="179"/>
    </location>
</feature>
<dbReference type="Gene3D" id="3.40.50.1820">
    <property type="entry name" value="alpha/beta hydrolase"/>
    <property type="match status" value="1"/>
</dbReference>
<gene>
    <name evidence="4" type="primary">100118020</name>
</gene>
<dbReference type="OrthoDB" id="6431331at2759"/>
<dbReference type="GO" id="GO:0016787">
    <property type="term" value="F:hydrolase activity"/>
    <property type="evidence" value="ECO:0007669"/>
    <property type="project" value="UniProtKB-KW"/>
</dbReference>
<dbReference type="SMR" id="A0A7M7G3P0"/>
<dbReference type="InterPro" id="IPR000073">
    <property type="entry name" value="AB_hydrolase_1"/>
</dbReference>
<dbReference type="OMA" id="EWFIQAP"/>
<dbReference type="PRINTS" id="PR00111">
    <property type="entry name" value="ABHYDROLASE"/>
</dbReference>
<evidence type="ECO:0000256" key="2">
    <source>
        <dbReference type="ARBA" id="ARBA00022801"/>
    </source>
</evidence>
<dbReference type="EnsemblMetazoa" id="XM_001602029">
    <property type="protein sequence ID" value="XP_001602079"/>
    <property type="gene ID" value="LOC100118020"/>
</dbReference>
<accession>A0A7M7G3P0</accession>
<evidence type="ECO:0000259" key="3">
    <source>
        <dbReference type="Pfam" id="PF00561"/>
    </source>
</evidence>
<name>A0A7M7G3P0_NASVI</name>
<comment type="similarity">
    <text evidence="1">Belongs to the AB hydrolase superfamily.</text>
</comment>